<dbReference type="GO" id="GO:0016042">
    <property type="term" value="P:lipid catabolic process"/>
    <property type="evidence" value="ECO:0007669"/>
    <property type="project" value="InterPro"/>
</dbReference>
<reference evidence="7" key="1">
    <citation type="journal article" date="2014" name="BMC Genomics">
        <title>Genome characteristics reveal the impact of lichenization on lichen-forming fungus Endocarpon pusillum Hedwig (Verrucariales, Ascomycota).</title>
        <authorList>
            <person name="Wang Y.-Y."/>
            <person name="Liu B."/>
            <person name="Zhang X.-Y."/>
            <person name="Zhou Q.-M."/>
            <person name="Zhang T."/>
            <person name="Li H."/>
            <person name="Yu Y.-F."/>
            <person name="Zhang X.-L."/>
            <person name="Hao X.-Y."/>
            <person name="Wang M."/>
            <person name="Wang L."/>
            <person name="Wei J.-C."/>
        </authorList>
    </citation>
    <scope>NUCLEOTIDE SEQUENCE [LARGE SCALE GENOMIC DNA]</scope>
    <source>
        <strain evidence="7">Z07020 / HMAS-L-300199</strain>
    </source>
</reference>
<dbReference type="CDD" id="cd00519">
    <property type="entry name" value="Lipase_3"/>
    <property type="match status" value="1"/>
</dbReference>
<evidence type="ECO:0008006" key="8">
    <source>
        <dbReference type="Google" id="ProtNLM"/>
    </source>
</evidence>
<keyword evidence="7" id="KW-1185">Reference proteome</keyword>
<dbReference type="HOGENOM" id="CLU_032957_1_0_1"/>
<feature type="chain" id="PRO_5004612194" description="Fungal lipase-like domain-containing protein" evidence="3">
    <location>
        <begin position="18"/>
        <end position="299"/>
    </location>
</feature>
<dbReference type="EMBL" id="KE720951">
    <property type="protein sequence ID" value="ERF73497.1"/>
    <property type="molecule type" value="Genomic_DNA"/>
</dbReference>
<dbReference type="OrthoDB" id="426718at2759"/>
<evidence type="ECO:0000313" key="6">
    <source>
        <dbReference type="EMBL" id="ERF73497.1"/>
    </source>
</evidence>
<dbReference type="GO" id="GO:0016787">
    <property type="term" value="F:hydrolase activity"/>
    <property type="evidence" value="ECO:0007669"/>
    <property type="project" value="UniProtKB-KW"/>
</dbReference>
<dbReference type="Pfam" id="PF01764">
    <property type="entry name" value="Lipase_3"/>
    <property type="match status" value="1"/>
</dbReference>
<evidence type="ECO:0000259" key="4">
    <source>
        <dbReference type="Pfam" id="PF01764"/>
    </source>
</evidence>
<feature type="domain" description="Mono-/di-acylglycerol lipase N-terminal" evidence="5">
    <location>
        <begin position="5"/>
        <end position="75"/>
    </location>
</feature>
<dbReference type="eggNOG" id="KOG4569">
    <property type="taxonomic scope" value="Eukaryota"/>
</dbReference>
<dbReference type="OMA" id="YTAAAYC"/>
<dbReference type="InterPro" id="IPR029058">
    <property type="entry name" value="AB_hydrolase_fold"/>
</dbReference>
<dbReference type="GeneID" id="19239154"/>
<evidence type="ECO:0000256" key="2">
    <source>
        <dbReference type="ARBA" id="ARBA00022801"/>
    </source>
</evidence>
<dbReference type="InterPro" id="IPR002921">
    <property type="entry name" value="Fungal_lipase-type"/>
</dbReference>
<dbReference type="RefSeq" id="XP_007800925.1">
    <property type="nucleotide sequence ID" value="XM_007802734.1"/>
</dbReference>
<sequence length="299" mass="32169">MLQVISVLCCLIVSIYAAPTSLEARDVSADVLGQLNLWEQYAAAAYCVTNNDSPGTKVTCAAGNCPLVEAATTTTLIEFQNSLLTDVTGLVAVDSTNRKVVVNFRGSQSARNWLNNLDFTAIPSDICSDCRVHQGFWRSWVEARPRILTAVEYAVAQNPGYGIVSTGHSLGGAIATLAAANLRNSGYNVALYTYGAPQVGTEVTANYISNQPGGNYRVTHTNDIVPKLPSRIFGYSHVSPEYFIKSGNNVPVTSRDIDVIQGNPWNAGNQGTFPSSIEAHGWYFNAIGDCAPDGFEFKE</sequence>
<evidence type="ECO:0000256" key="3">
    <source>
        <dbReference type="SAM" id="SignalP"/>
    </source>
</evidence>
<protein>
    <recommendedName>
        <fullName evidence="8">Fungal lipase-like domain-containing protein</fullName>
    </recommendedName>
</protein>
<accession>U1G7T6</accession>
<organism evidence="6 7">
    <name type="scientific">Endocarpon pusillum (strain Z07020 / HMAS-L-300199)</name>
    <name type="common">Lichen-forming fungus</name>
    <dbReference type="NCBI Taxonomy" id="1263415"/>
    <lineage>
        <taxon>Eukaryota</taxon>
        <taxon>Fungi</taxon>
        <taxon>Dikarya</taxon>
        <taxon>Ascomycota</taxon>
        <taxon>Pezizomycotina</taxon>
        <taxon>Eurotiomycetes</taxon>
        <taxon>Chaetothyriomycetidae</taxon>
        <taxon>Verrucariales</taxon>
        <taxon>Verrucariaceae</taxon>
        <taxon>Endocarpon</taxon>
    </lineage>
</organism>
<dbReference type="PANTHER" id="PTHR46640:SF1">
    <property type="entry name" value="FUNGAL LIPASE-LIKE DOMAIN-CONTAINING PROTEIN-RELATED"/>
    <property type="match status" value="1"/>
</dbReference>
<name>U1G7T6_ENDPU</name>
<gene>
    <name evidence="6" type="ORF">EPUS_04120</name>
</gene>
<keyword evidence="2" id="KW-0378">Hydrolase</keyword>
<dbReference type="InterPro" id="IPR005592">
    <property type="entry name" value="Mono/diacylglycerol_lipase_N"/>
</dbReference>
<keyword evidence="1 3" id="KW-0732">Signal</keyword>
<dbReference type="PANTHER" id="PTHR46640">
    <property type="entry name" value="TRIACYLGLYCEROL LIPASE, PUTATIVE (AFU_ORTHOLOGUE AFUA_6G06510)-RELATED"/>
    <property type="match status" value="1"/>
</dbReference>
<feature type="signal peptide" evidence="3">
    <location>
        <begin position="1"/>
        <end position="17"/>
    </location>
</feature>
<dbReference type="SUPFAM" id="SSF53474">
    <property type="entry name" value="alpha/beta-Hydrolases"/>
    <property type="match status" value="1"/>
</dbReference>
<dbReference type="AlphaFoldDB" id="U1G7T6"/>
<feature type="domain" description="Fungal lipase-type" evidence="4">
    <location>
        <begin position="101"/>
        <end position="231"/>
    </location>
</feature>
<evidence type="ECO:0000259" key="5">
    <source>
        <dbReference type="Pfam" id="PF03893"/>
    </source>
</evidence>
<dbReference type="Proteomes" id="UP000019373">
    <property type="component" value="Unassembled WGS sequence"/>
</dbReference>
<evidence type="ECO:0000256" key="1">
    <source>
        <dbReference type="ARBA" id="ARBA00022729"/>
    </source>
</evidence>
<proteinExistence type="predicted"/>
<dbReference type="Pfam" id="PF03893">
    <property type="entry name" value="Lipase3_N"/>
    <property type="match status" value="1"/>
</dbReference>
<evidence type="ECO:0000313" key="7">
    <source>
        <dbReference type="Proteomes" id="UP000019373"/>
    </source>
</evidence>
<dbReference type="InterPro" id="IPR051299">
    <property type="entry name" value="AB_hydrolase_lip/est"/>
</dbReference>
<dbReference type="Gene3D" id="3.40.50.1820">
    <property type="entry name" value="alpha/beta hydrolase"/>
    <property type="match status" value="1"/>
</dbReference>